<reference evidence="1" key="2">
    <citation type="journal article" date="2021" name="PeerJ">
        <title>Extensive microbial diversity within the chicken gut microbiome revealed by metagenomics and culture.</title>
        <authorList>
            <person name="Gilroy R."/>
            <person name="Ravi A."/>
            <person name="Getino M."/>
            <person name="Pursley I."/>
            <person name="Horton D.L."/>
            <person name="Alikhan N.F."/>
            <person name="Baker D."/>
            <person name="Gharbi K."/>
            <person name="Hall N."/>
            <person name="Watson M."/>
            <person name="Adriaenssens E.M."/>
            <person name="Foster-Nyarko E."/>
            <person name="Jarju S."/>
            <person name="Secka A."/>
            <person name="Antonio M."/>
            <person name="Oren A."/>
            <person name="Chaudhuri R.R."/>
            <person name="La Ragione R."/>
            <person name="Hildebrand F."/>
            <person name="Pallen M.J."/>
        </authorList>
    </citation>
    <scope>NUCLEOTIDE SEQUENCE</scope>
    <source>
        <strain evidence="1">ChiSxjej2B14-8506</strain>
    </source>
</reference>
<dbReference type="Proteomes" id="UP000824123">
    <property type="component" value="Unassembled WGS sequence"/>
</dbReference>
<dbReference type="PROSITE" id="PS51197">
    <property type="entry name" value="HTH_RRF2_2"/>
    <property type="match status" value="1"/>
</dbReference>
<dbReference type="InterPro" id="IPR036388">
    <property type="entry name" value="WH-like_DNA-bd_sf"/>
</dbReference>
<gene>
    <name evidence="1" type="ORF">IAC59_00760</name>
</gene>
<reference evidence="1" key="1">
    <citation type="submission" date="2020-10" db="EMBL/GenBank/DDBJ databases">
        <authorList>
            <person name="Gilroy R."/>
        </authorList>
    </citation>
    <scope>NUCLEOTIDE SEQUENCE</scope>
    <source>
        <strain evidence="1">ChiSxjej2B14-8506</strain>
    </source>
</reference>
<dbReference type="Gene3D" id="1.10.10.10">
    <property type="entry name" value="Winged helix-like DNA-binding domain superfamily/Winged helix DNA-binding domain"/>
    <property type="match status" value="1"/>
</dbReference>
<dbReference type="PANTHER" id="PTHR33221">
    <property type="entry name" value="WINGED HELIX-TURN-HELIX TRANSCRIPTIONAL REGULATOR, RRF2 FAMILY"/>
    <property type="match status" value="1"/>
</dbReference>
<dbReference type="AlphaFoldDB" id="A0A9D1S417"/>
<accession>A0A9D1S417</accession>
<organism evidence="1 2">
    <name type="scientific">Candidatus Fimadaptatus faecigallinarum</name>
    <dbReference type="NCBI Taxonomy" id="2840814"/>
    <lineage>
        <taxon>Bacteria</taxon>
        <taxon>Bacillati</taxon>
        <taxon>Bacillota</taxon>
        <taxon>Clostridia</taxon>
        <taxon>Eubacteriales</taxon>
        <taxon>Candidatus Fimadaptatus</taxon>
    </lineage>
</organism>
<proteinExistence type="predicted"/>
<evidence type="ECO:0000313" key="1">
    <source>
        <dbReference type="EMBL" id="HIU45772.1"/>
    </source>
</evidence>
<dbReference type="NCBIfam" id="TIGR00738">
    <property type="entry name" value="rrf2_super"/>
    <property type="match status" value="1"/>
</dbReference>
<dbReference type="PANTHER" id="PTHR33221:SF2">
    <property type="entry name" value="TRANSCRIPTIONAL REGULATOR"/>
    <property type="match status" value="1"/>
</dbReference>
<dbReference type="GO" id="GO:0003700">
    <property type="term" value="F:DNA-binding transcription factor activity"/>
    <property type="evidence" value="ECO:0007669"/>
    <property type="project" value="TreeGrafter"/>
</dbReference>
<dbReference type="Pfam" id="PF02082">
    <property type="entry name" value="Rrf2"/>
    <property type="match status" value="1"/>
</dbReference>
<name>A0A9D1S417_9FIRM</name>
<comment type="caution">
    <text evidence="1">The sequence shown here is derived from an EMBL/GenBank/DDBJ whole genome shotgun (WGS) entry which is preliminary data.</text>
</comment>
<dbReference type="InterPro" id="IPR036390">
    <property type="entry name" value="WH_DNA-bd_sf"/>
</dbReference>
<dbReference type="InterPro" id="IPR000944">
    <property type="entry name" value="Tscrpt_reg_Rrf2"/>
</dbReference>
<sequence length="146" mass="15961">MQLNITTDYAVRVLIGLAQAQRRVSASELSERHNVPRTYISKIMVSLKEQGWLSVKGGARGGYMLAVPPCEITLKQVFAAMSDEFVLCPCGAGDCAWSGADGCAMRRIYRQLQQRVDAMLDGVTLETLACRAPERAPKQAVAQVQT</sequence>
<dbReference type="SUPFAM" id="SSF46785">
    <property type="entry name" value="Winged helix' DNA-binding domain"/>
    <property type="match status" value="1"/>
</dbReference>
<dbReference type="EMBL" id="DVNK01000005">
    <property type="protein sequence ID" value="HIU45772.1"/>
    <property type="molecule type" value="Genomic_DNA"/>
</dbReference>
<evidence type="ECO:0000313" key="2">
    <source>
        <dbReference type="Proteomes" id="UP000824123"/>
    </source>
</evidence>
<dbReference type="GO" id="GO:0005829">
    <property type="term" value="C:cytosol"/>
    <property type="evidence" value="ECO:0007669"/>
    <property type="project" value="TreeGrafter"/>
</dbReference>
<protein>
    <submittedName>
        <fullName evidence="1">Rrf2 family transcriptional regulator</fullName>
    </submittedName>
</protein>